<evidence type="ECO:0000256" key="1">
    <source>
        <dbReference type="ARBA" id="ARBA00023157"/>
    </source>
</evidence>
<dbReference type="Gene3D" id="2.60.120.290">
    <property type="entry name" value="Spermadhesin, CUB domain"/>
    <property type="match status" value="1"/>
</dbReference>
<comment type="caution">
    <text evidence="2">Lacks conserved residue(s) required for the propagation of feature annotation.</text>
</comment>
<dbReference type="PROSITE" id="PS01180">
    <property type="entry name" value="CUB"/>
    <property type="match status" value="1"/>
</dbReference>
<dbReference type="InterPro" id="IPR000859">
    <property type="entry name" value="CUB_dom"/>
</dbReference>
<dbReference type="Pfam" id="PF26080">
    <property type="entry name" value="CUB_animal"/>
    <property type="match status" value="1"/>
</dbReference>
<sequence>MICRIRLDFTTFTIANPFTTPVGADAAGTTITNAGATGDCVTDSFSFTSPGSRGSPVICGANSGQHMILDASDECNVLNFNIGSSAATSRSWIIKATQYTCGDYDSLGGPPGCLQYFTGATGKISSFNYPTSETTTTTSSSHLSNQCYSICFRQEATKCSICFASAIAGQNTFGLSVSPNAAAKSAVDSECTSDYLQIPNGVAKGAAAAAGATTQKFCGRILNLARNLAAETSVCSFSVPFRVDFKTDTDEVCTAKMDATTCEASLPPGGSIGFFLAFEQIPCA</sequence>
<reference evidence="4" key="1">
    <citation type="submission" date="2014-05" db="EMBL/GenBank/DDBJ databases">
        <authorList>
            <person name="Chronopoulou M."/>
        </authorList>
    </citation>
    <scope>NUCLEOTIDE SEQUENCE</scope>
    <source>
        <tissue evidence="4">Whole organism</tissue>
    </source>
</reference>
<dbReference type="InterPro" id="IPR058698">
    <property type="entry name" value="CUB_metazoa"/>
</dbReference>
<evidence type="ECO:0000259" key="3">
    <source>
        <dbReference type="PROSITE" id="PS01180"/>
    </source>
</evidence>
<evidence type="ECO:0000256" key="2">
    <source>
        <dbReference type="PROSITE-ProRule" id="PRU00059"/>
    </source>
</evidence>
<dbReference type="AlphaFoldDB" id="A0A0K2VG27"/>
<dbReference type="PANTHER" id="PTHR33236">
    <property type="entry name" value="INTRAFLAGELLAR TRANSPORT PROTEIN 122 FAMILY PROTEIN-RELATED"/>
    <property type="match status" value="1"/>
</dbReference>
<dbReference type="OrthoDB" id="6378485at2759"/>
<feature type="domain" description="CUB" evidence="3">
    <location>
        <begin position="113"/>
        <end position="281"/>
    </location>
</feature>
<evidence type="ECO:0000313" key="4">
    <source>
        <dbReference type="EMBL" id="CDW48871.1"/>
    </source>
</evidence>
<dbReference type="EMBL" id="HACA01031510">
    <property type="protein sequence ID" value="CDW48871.1"/>
    <property type="molecule type" value="Transcribed_RNA"/>
</dbReference>
<organism evidence="4">
    <name type="scientific">Lepeophtheirus salmonis</name>
    <name type="common">Salmon louse</name>
    <name type="synonym">Caligus salmonis</name>
    <dbReference type="NCBI Taxonomy" id="72036"/>
    <lineage>
        <taxon>Eukaryota</taxon>
        <taxon>Metazoa</taxon>
        <taxon>Ecdysozoa</taxon>
        <taxon>Arthropoda</taxon>
        <taxon>Crustacea</taxon>
        <taxon>Multicrustacea</taxon>
        <taxon>Hexanauplia</taxon>
        <taxon>Copepoda</taxon>
        <taxon>Siphonostomatoida</taxon>
        <taxon>Caligidae</taxon>
        <taxon>Lepeophtheirus</taxon>
    </lineage>
</organism>
<dbReference type="InterPro" id="IPR035914">
    <property type="entry name" value="Sperma_CUB_dom_sf"/>
</dbReference>
<accession>A0A0K2VG27</accession>
<proteinExistence type="predicted"/>
<dbReference type="PANTHER" id="PTHR33236:SF5">
    <property type="entry name" value="CUB DOMAIN-CONTAINING PROTEIN"/>
    <property type="match status" value="1"/>
</dbReference>
<protein>
    <submittedName>
        <fullName evidence="4">Putative LOC101744434 [Bombyx mori]</fullName>
    </submittedName>
</protein>
<keyword evidence="1" id="KW-1015">Disulfide bond</keyword>
<name>A0A0K2VG27_LEPSM</name>